<evidence type="ECO:0000313" key="1">
    <source>
        <dbReference type="EMBL" id="KAF1999007.1"/>
    </source>
</evidence>
<dbReference type="Proteomes" id="UP000799779">
    <property type="component" value="Unassembled WGS sequence"/>
</dbReference>
<name>A0A6A5WC45_9PLEO</name>
<accession>A0A6A5WC45</accession>
<proteinExistence type="predicted"/>
<evidence type="ECO:0000313" key="2">
    <source>
        <dbReference type="Proteomes" id="UP000799779"/>
    </source>
</evidence>
<dbReference type="OrthoDB" id="3794090at2759"/>
<protein>
    <recommendedName>
        <fullName evidence="3">RanBP2-type domain-containing protein</fullName>
    </recommendedName>
</protein>
<dbReference type="AlphaFoldDB" id="A0A6A5WC45"/>
<keyword evidence="2" id="KW-1185">Reference proteome</keyword>
<gene>
    <name evidence="1" type="ORF">P154DRAFT_577396</name>
</gene>
<organism evidence="1 2">
    <name type="scientific">Amniculicola lignicola CBS 123094</name>
    <dbReference type="NCBI Taxonomy" id="1392246"/>
    <lineage>
        <taxon>Eukaryota</taxon>
        <taxon>Fungi</taxon>
        <taxon>Dikarya</taxon>
        <taxon>Ascomycota</taxon>
        <taxon>Pezizomycotina</taxon>
        <taxon>Dothideomycetes</taxon>
        <taxon>Pleosporomycetidae</taxon>
        <taxon>Pleosporales</taxon>
        <taxon>Amniculicolaceae</taxon>
        <taxon>Amniculicola</taxon>
    </lineage>
</organism>
<evidence type="ECO:0008006" key="3">
    <source>
        <dbReference type="Google" id="ProtNLM"/>
    </source>
</evidence>
<dbReference type="Gene3D" id="2.20.28.10">
    <property type="match status" value="1"/>
</dbReference>
<sequence length="175" mass="18678">MNSETVPHGYWACDVCGTGNAIEYWPEHCPCTHKRGSCCAKAGDPWPVIQEIYHEPYQSQTTYSSGSNTPTTAAPGTSSYASSYHSAQDSFDGSFDNIGSKFSMPMSFMGSACFTRSVGSFPSTVPSCSSSEYSQVPTSYPIRTCSDAWLCTECGGANSDLTPDFCPVCGAPRSS</sequence>
<dbReference type="EMBL" id="ML977599">
    <property type="protein sequence ID" value="KAF1999007.1"/>
    <property type="molecule type" value="Genomic_DNA"/>
</dbReference>
<dbReference type="SUPFAM" id="SSF57802">
    <property type="entry name" value="Rubredoxin-like"/>
    <property type="match status" value="1"/>
</dbReference>
<reference evidence="1" key="1">
    <citation type="journal article" date="2020" name="Stud. Mycol.">
        <title>101 Dothideomycetes genomes: a test case for predicting lifestyles and emergence of pathogens.</title>
        <authorList>
            <person name="Haridas S."/>
            <person name="Albert R."/>
            <person name="Binder M."/>
            <person name="Bloem J."/>
            <person name="Labutti K."/>
            <person name="Salamov A."/>
            <person name="Andreopoulos B."/>
            <person name="Baker S."/>
            <person name="Barry K."/>
            <person name="Bills G."/>
            <person name="Bluhm B."/>
            <person name="Cannon C."/>
            <person name="Castanera R."/>
            <person name="Culley D."/>
            <person name="Daum C."/>
            <person name="Ezra D."/>
            <person name="Gonzalez J."/>
            <person name="Henrissat B."/>
            <person name="Kuo A."/>
            <person name="Liang C."/>
            <person name="Lipzen A."/>
            <person name="Lutzoni F."/>
            <person name="Magnuson J."/>
            <person name="Mondo S."/>
            <person name="Nolan M."/>
            <person name="Ohm R."/>
            <person name="Pangilinan J."/>
            <person name="Park H.-J."/>
            <person name="Ramirez L."/>
            <person name="Alfaro M."/>
            <person name="Sun H."/>
            <person name="Tritt A."/>
            <person name="Yoshinaga Y."/>
            <person name="Zwiers L.-H."/>
            <person name="Turgeon B."/>
            <person name="Goodwin S."/>
            <person name="Spatafora J."/>
            <person name="Crous P."/>
            <person name="Grigoriev I."/>
        </authorList>
    </citation>
    <scope>NUCLEOTIDE SEQUENCE</scope>
    <source>
        <strain evidence="1">CBS 123094</strain>
    </source>
</reference>